<dbReference type="SUPFAM" id="SSF48371">
    <property type="entry name" value="ARM repeat"/>
    <property type="match status" value="1"/>
</dbReference>
<dbReference type="GO" id="GO:0003713">
    <property type="term" value="F:transcription coactivator activity"/>
    <property type="evidence" value="ECO:0007669"/>
    <property type="project" value="TreeGrafter"/>
</dbReference>
<evidence type="ECO:0000256" key="3">
    <source>
        <dbReference type="ARBA" id="ARBA00023015"/>
    </source>
</evidence>
<dbReference type="InterPro" id="IPR016024">
    <property type="entry name" value="ARM-type_fold"/>
</dbReference>
<dbReference type="GO" id="GO:0046695">
    <property type="term" value="C:SLIK (SAGA-like) complex"/>
    <property type="evidence" value="ECO:0007669"/>
    <property type="project" value="InterPro"/>
</dbReference>
<dbReference type="GO" id="GO:0016251">
    <property type="term" value="F:RNA polymerase II general transcription initiation factor activity"/>
    <property type="evidence" value="ECO:0007669"/>
    <property type="project" value="InterPro"/>
</dbReference>
<dbReference type="InterPro" id="IPR004823">
    <property type="entry name" value="TAF_TATA-bd_Histone-like_dom"/>
</dbReference>
<evidence type="ECO:0000313" key="7">
    <source>
        <dbReference type="EMBL" id="KAF9765060.1"/>
    </source>
</evidence>
<dbReference type="InterPro" id="IPR009072">
    <property type="entry name" value="Histone-fold"/>
</dbReference>
<dbReference type="PANTHER" id="PTHR10221:SF9">
    <property type="entry name" value="TRANSCRIPTION INITIATION FACTOR TFIID SUBUNIT 6"/>
    <property type="match status" value="1"/>
</dbReference>
<dbReference type="GO" id="GO:0051123">
    <property type="term" value="P:RNA polymerase II preinitiation complex assembly"/>
    <property type="evidence" value="ECO:0007669"/>
    <property type="project" value="TreeGrafter"/>
</dbReference>
<evidence type="ECO:0000256" key="1">
    <source>
        <dbReference type="ARBA" id="ARBA00004123"/>
    </source>
</evidence>
<keyword evidence="4" id="KW-0804">Transcription</keyword>
<dbReference type="OrthoDB" id="361039at2759"/>
<dbReference type="EMBL" id="SBJO01000001">
    <property type="protein sequence ID" value="KAF9765060.1"/>
    <property type="molecule type" value="Genomic_DNA"/>
</dbReference>
<dbReference type="InterPro" id="IPR011442">
    <property type="entry name" value="TAF6_C"/>
</dbReference>
<protein>
    <submittedName>
        <fullName evidence="7">Transcription initiation factor TFIID subunit 6</fullName>
    </submittedName>
</protein>
<evidence type="ECO:0000256" key="4">
    <source>
        <dbReference type="ARBA" id="ARBA00023163"/>
    </source>
</evidence>
<keyword evidence="8" id="KW-1185">Reference proteome</keyword>
<dbReference type="PANTHER" id="PTHR10221">
    <property type="entry name" value="TRANSCRIPTION INITIATION FACTOR TFIID SUBUNIT 6"/>
    <property type="match status" value="1"/>
</dbReference>
<dbReference type="AlphaFoldDB" id="A0A9P6H2S0"/>
<evidence type="ECO:0000313" key="8">
    <source>
        <dbReference type="Proteomes" id="UP000740883"/>
    </source>
</evidence>
<comment type="caution">
    <text evidence="7">The sequence shown here is derived from an EMBL/GenBank/DDBJ whole genome shotgun (WGS) entry which is preliminary data.</text>
</comment>
<feature type="domain" description="TATA box binding protein associated factor (TAF) histone-like fold" evidence="6">
    <location>
        <begin position="1"/>
        <end position="64"/>
    </location>
</feature>
<dbReference type="InterPro" id="IPR046344">
    <property type="entry name" value="TAF6_C_sf"/>
</dbReference>
<proteinExistence type="inferred from homology"/>
<dbReference type="GO" id="GO:0005669">
    <property type="term" value="C:transcription factor TFIID complex"/>
    <property type="evidence" value="ECO:0007669"/>
    <property type="project" value="InterPro"/>
</dbReference>
<dbReference type="Proteomes" id="UP000740883">
    <property type="component" value="Unassembled WGS sequence"/>
</dbReference>
<dbReference type="Pfam" id="PF02969">
    <property type="entry name" value="TAF"/>
    <property type="match status" value="1"/>
</dbReference>
<dbReference type="SMART" id="SM00803">
    <property type="entry name" value="TAF"/>
    <property type="match status" value="1"/>
</dbReference>
<dbReference type="GO" id="GO:0000124">
    <property type="term" value="C:SAGA complex"/>
    <property type="evidence" value="ECO:0007669"/>
    <property type="project" value="InterPro"/>
</dbReference>
<gene>
    <name evidence="7" type="primary">taf6</name>
    <name evidence="7" type="ORF">NGRA_0029</name>
</gene>
<name>A0A9P6H2S0_9MICR</name>
<organism evidence="7 8">
    <name type="scientific">Nosema granulosis</name>
    <dbReference type="NCBI Taxonomy" id="83296"/>
    <lineage>
        <taxon>Eukaryota</taxon>
        <taxon>Fungi</taxon>
        <taxon>Fungi incertae sedis</taxon>
        <taxon>Microsporidia</taxon>
        <taxon>Nosematidae</taxon>
        <taxon>Nosema</taxon>
    </lineage>
</organism>
<reference evidence="7 8" key="1">
    <citation type="journal article" date="2020" name="Genome Biol. Evol.">
        <title>Comparative genomics of strictly vertically transmitted, feminizing microsporidia endosymbionts of amphipod crustaceans.</title>
        <authorList>
            <person name="Cormier A."/>
            <person name="Chebbi M.A."/>
            <person name="Giraud I."/>
            <person name="Wattier R."/>
            <person name="Teixeira M."/>
            <person name="Gilbert C."/>
            <person name="Rigaud T."/>
            <person name="Cordaux R."/>
        </authorList>
    </citation>
    <scope>NUCLEOTIDE SEQUENCE [LARGE SCALE GENOMIC DNA]</scope>
    <source>
        <strain evidence="7 8">Ou3-Ou53</strain>
    </source>
</reference>
<comment type="similarity">
    <text evidence="2">Belongs to the TAF6 family.</text>
</comment>
<evidence type="ECO:0000256" key="5">
    <source>
        <dbReference type="ARBA" id="ARBA00023242"/>
    </source>
</evidence>
<dbReference type="Gene3D" id="1.25.40.770">
    <property type="entry name" value="TAF6, C-terminal HEAT repeat domain"/>
    <property type="match status" value="1"/>
</dbReference>
<dbReference type="InterPro" id="IPR037796">
    <property type="entry name" value="TAF6"/>
</dbReference>
<keyword evidence="5" id="KW-0539">Nucleus</keyword>
<comment type="subcellular location">
    <subcellularLocation>
        <location evidence="1">Nucleus</location>
    </subcellularLocation>
</comment>
<dbReference type="CDD" id="cd22931">
    <property type="entry name" value="HFD_TAF6"/>
    <property type="match status" value="1"/>
</dbReference>
<dbReference type="Gene3D" id="1.10.20.10">
    <property type="entry name" value="Histone, subunit A"/>
    <property type="match status" value="1"/>
</dbReference>
<evidence type="ECO:0000259" key="6">
    <source>
        <dbReference type="SMART" id="SM00803"/>
    </source>
</evidence>
<sequence>MLFSKETLKAYAQSKGITNVEDDALRILSQDLEYRIKEICQEGSKFMLASKRTKLSIEDINYGLISRNVDPLFGYDPQENLVFKGLPSGIFYVPDEEIDLEEYLERPLPKIPLKPSIQSHWLAIEGVQPQIAQNPILLDKPEVKKDTLVSYQEEAELKSQNKHMLTKELGHYFEKVIQTMETDPDIAVDCLKKESGIQQLVPYFIHHFNQQISTQLQNKDTLKVIVMMYNSLLCNDFIFIDPYLHQILPSILTCVVGKSIDVSVRYLAADVIKYVYSTFASKYKTLGPRIINTLSKIWLDKDKAEDSQLGALHCLSLLSEGVIKTIIEPKEEFYKKEIGKESVIKLLDRIIKREKKDADGIF</sequence>
<dbReference type="GO" id="GO:0046982">
    <property type="term" value="F:protein heterodimerization activity"/>
    <property type="evidence" value="ECO:0007669"/>
    <property type="project" value="InterPro"/>
</dbReference>
<evidence type="ECO:0000256" key="2">
    <source>
        <dbReference type="ARBA" id="ARBA00007688"/>
    </source>
</evidence>
<accession>A0A9P6H2S0</accession>
<dbReference type="SUPFAM" id="SSF47113">
    <property type="entry name" value="Histone-fold"/>
    <property type="match status" value="1"/>
</dbReference>
<dbReference type="Pfam" id="PF07571">
    <property type="entry name" value="TAF6_C"/>
    <property type="match status" value="1"/>
</dbReference>
<keyword evidence="3" id="KW-0805">Transcription regulation</keyword>
<dbReference type="CDD" id="cd08050">
    <property type="entry name" value="TAF6C"/>
    <property type="match status" value="1"/>
</dbReference>